<dbReference type="InterPro" id="IPR007235">
    <property type="entry name" value="Glyco_trans_28_C"/>
</dbReference>
<evidence type="ECO:0000256" key="8">
    <source>
        <dbReference type="ARBA" id="ARBA00022824"/>
    </source>
</evidence>
<evidence type="ECO:0000256" key="12">
    <source>
        <dbReference type="RuleBase" id="RU362128"/>
    </source>
</evidence>
<comment type="function">
    <text evidence="9 12">Involved in protein N-glycosylation. Essential for the second step of the dolichol-linked oligosaccharide pathway.</text>
</comment>
<feature type="domain" description="Glycosyl transferase family 28 C-terminal" evidence="13">
    <location>
        <begin position="4"/>
        <end position="162"/>
    </location>
</feature>
<reference evidence="14" key="3">
    <citation type="submission" date="2016-07" db="EMBL/GenBank/DDBJ databases">
        <title>Evolution of pathogenesis and genome organization in the Tremellales.</title>
        <authorList>
            <person name="Cuomo C."/>
            <person name="Litvintseva A."/>
            <person name="Heitman J."/>
            <person name="Chen Y."/>
            <person name="Sun S."/>
            <person name="Springer D."/>
            <person name="Dromer F."/>
            <person name="Young S."/>
            <person name="Zeng Q."/>
            <person name="Chapman S."/>
            <person name="Gujja S."/>
            <person name="Saif S."/>
            <person name="Birren B."/>
        </authorList>
    </citation>
    <scope>NUCLEOTIDE SEQUENCE</scope>
    <source>
        <strain evidence="14">CBS 10737</strain>
    </source>
</reference>
<dbReference type="PANTHER" id="PTHR12867:SF6">
    <property type="entry name" value="N-ACETYLGLUCOSAMINYLDIPHOSPHODOLICHOL N-ACETYLGLUCOSAMINYLTRANSFERASE"/>
    <property type="match status" value="1"/>
</dbReference>
<accession>A0A1B9IAG7</accession>
<proteinExistence type="inferred from homology"/>
<gene>
    <name evidence="12" type="primary">ALG13</name>
    <name evidence="14" type="ORF">I206_01891</name>
    <name evidence="15" type="ORF">I206_103105</name>
</gene>
<dbReference type="RefSeq" id="XP_019013817.1">
    <property type="nucleotide sequence ID" value="XM_019153656.1"/>
</dbReference>
<keyword evidence="8 12" id="KW-0256">Endoplasmic reticulum</keyword>
<evidence type="ECO:0000256" key="1">
    <source>
        <dbReference type="ARBA" id="ARBA00004240"/>
    </source>
</evidence>
<evidence type="ECO:0000256" key="10">
    <source>
        <dbReference type="ARBA" id="ARBA00032061"/>
    </source>
</evidence>
<reference evidence="15" key="4">
    <citation type="submission" date="2024-02" db="EMBL/GenBank/DDBJ databases">
        <title>Comparative genomics of Cryptococcus and Kwoniella reveals pathogenesis evolution and contrasting modes of karyotype evolution via chromosome fusion or intercentromeric recombination.</title>
        <authorList>
            <person name="Coelho M.A."/>
            <person name="David-Palma M."/>
            <person name="Shea T."/>
            <person name="Bowers K."/>
            <person name="McGinley-Smith S."/>
            <person name="Mohammad A.W."/>
            <person name="Gnirke A."/>
            <person name="Yurkov A.M."/>
            <person name="Nowrousian M."/>
            <person name="Sun S."/>
            <person name="Cuomo C.A."/>
            <person name="Heitman J."/>
        </authorList>
    </citation>
    <scope>NUCLEOTIDE SEQUENCE</scope>
    <source>
        <strain evidence="15">CBS 10737</strain>
    </source>
</reference>
<dbReference type="Pfam" id="PF04101">
    <property type="entry name" value="Glyco_tran_28_C"/>
    <property type="match status" value="1"/>
</dbReference>
<keyword evidence="7 12" id="KW-0808">Transferase</keyword>
<dbReference type="GeneID" id="30170260"/>
<dbReference type="GO" id="GO:0005783">
    <property type="term" value="C:endoplasmic reticulum"/>
    <property type="evidence" value="ECO:0007669"/>
    <property type="project" value="UniProtKB-SubCell"/>
</dbReference>
<dbReference type="EMBL" id="CP144522">
    <property type="protein sequence ID" value="WWC69169.1"/>
    <property type="molecule type" value="Genomic_DNA"/>
</dbReference>
<dbReference type="GO" id="GO:0004577">
    <property type="term" value="F:N-acetylglucosaminyldiphosphodolichol N-acetylglucosaminyltransferase activity"/>
    <property type="evidence" value="ECO:0007669"/>
    <property type="project" value="UniProtKB-EC"/>
</dbReference>
<dbReference type="PANTHER" id="PTHR12867">
    <property type="entry name" value="GLYCOSYL TRANSFERASE-RELATED"/>
    <property type="match status" value="1"/>
</dbReference>
<name>A0A1B9IAG7_9TREE</name>
<evidence type="ECO:0000313" key="15">
    <source>
        <dbReference type="EMBL" id="WWC69169.1"/>
    </source>
</evidence>
<organism evidence="14">
    <name type="scientific">Kwoniella pini CBS 10737</name>
    <dbReference type="NCBI Taxonomy" id="1296096"/>
    <lineage>
        <taxon>Eukaryota</taxon>
        <taxon>Fungi</taxon>
        <taxon>Dikarya</taxon>
        <taxon>Basidiomycota</taxon>
        <taxon>Agaricomycotina</taxon>
        <taxon>Tremellomycetes</taxon>
        <taxon>Tremellales</taxon>
        <taxon>Cryptococcaceae</taxon>
        <taxon>Kwoniella</taxon>
    </lineage>
</organism>
<reference evidence="14" key="1">
    <citation type="submission" date="2013-07" db="EMBL/GenBank/DDBJ databases">
        <title>The Genome Sequence of Cryptococcus pinus CBS10737.</title>
        <authorList>
            <consortium name="The Broad Institute Genome Sequencing Platform"/>
            <person name="Cuomo C."/>
            <person name="Litvintseva A."/>
            <person name="Chen Y."/>
            <person name="Heitman J."/>
            <person name="Sun S."/>
            <person name="Springer D."/>
            <person name="Dromer F."/>
            <person name="Young S.K."/>
            <person name="Zeng Q."/>
            <person name="Gargeya S."/>
            <person name="Fitzgerald M."/>
            <person name="Abouelleil A."/>
            <person name="Alvarado L."/>
            <person name="Berlin A.M."/>
            <person name="Chapman S.B."/>
            <person name="Dewar J."/>
            <person name="Goldberg J."/>
            <person name="Griggs A."/>
            <person name="Gujja S."/>
            <person name="Hansen M."/>
            <person name="Howarth C."/>
            <person name="Imamovic A."/>
            <person name="Larimer J."/>
            <person name="McCowan C."/>
            <person name="Murphy C."/>
            <person name="Pearson M."/>
            <person name="Priest M."/>
            <person name="Roberts A."/>
            <person name="Saif S."/>
            <person name="Shea T."/>
            <person name="Sykes S."/>
            <person name="Wortman J."/>
            <person name="Nusbaum C."/>
            <person name="Birren B."/>
        </authorList>
    </citation>
    <scope>NUCLEOTIDE SEQUENCE [LARGE SCALE GENOMIC DNA]</scope>
    <source>
        <strain evidence="14">CBS 10737</strain>
    </source>
</reference>
<evidence type="ECO:0000256" key="9">
    <source>
        <dbReference type="ARBA" id="ARBA00024804"/>
    </source>
</evidence>
<evidence type="ECO:0000256" key="6">
    <source>
        <dbReference type="ARBA" id="ARBA00022676"/>
    </source>
</evidence>
<dbReference type="Proteomes" id="UP000094020">
    <property type="component" value="Chromosome 4"/>
</dbReference>
<dbReference type="EC" id="2.4.1.141" evidence="4 12"/>
<keyword evidence="6 12" id="KW-0328">Glycosyltransferase</keyword>
<comment type="subunit">
    <text evidence="3 12">Heterodimer with ALG14 to form a functional enzyme.</text>
</comment>
<evidence type="ECO:0000256" key="4">
    <source>
        <dbReference type="ARBA" id="ARBA00012614"/>
    </source>
</evidence>
<dbReference type="SUPFAM" id="SSF53756">
    <property type="entry name" value="UDP-Glycosyltransferase/glycogen phosphorylase"/>
    <property type="match status" value="1"/>
</dbReference>
<keyword evidence="16" id="KW-1185">Reference proteome</keyword>
<evidence type="ECO:0000256" key="2">
    <source>
        <dbReference type="ARBA" id="ARBA00006962"/>
    </source>
</evidence>
<dbReference type="STRING" id="1296096.A0A1B9IAG7"/>
<dbReference type="OrthoDB" id="20273at2759"/>
<dbReference type="AlphaFoldDB" id="A0A1B9IAG7"/>
<evidence type="ECO:0000313" key="16">
    <source>
        <dbReference type="Proteomes" id="UP000094020"/>
    </source>
</evidence>
<evidence type="ECO:0000259" key="13">
    <source>
        <dbReference type="Pfam" id="PF04101"/>
    </source>
</evidence>
<evidence type="ECO:0000256" key="5">
    <source>
        <dbReference type="ARBA" id="ARBA00017468"/>
    </source>
</evidence>
<dbReference type="GO" id="GO:0006488">
    <property type="term" value="P:dolichol-linked oligosaccharide biosynthetic process"/>
    <property type="evidence" value="ECO:0007669"/>
    <property type="project" value="InterPro"/>
</dbReference>
<evidence type="ECO:0000256" key="7">
    <source>
        <dbReference type="ARBA" id="ARBA00022679"/>
    </source>
</evidence>
<comment type="similarity">
    <text evidence="2 12">Belongs to the glycosyltransferase 28 family.</text>
</comment>
<dbReference type="EMBL" id="KI894008">
    <property type="protein sequence ID" value="OCF52598.1"/>
    <property type="molecule type" value="Genomic_DNA"/>
</dbReference>
<comment type="subcellular location">
    <subcellularLocation>
        <location evidence="1 12">Endoplasmic reticulum</location>
    </subcellularLocation>
</comment>
<dbReference type="KEGG" id="kpin:30170260"/>
<dbReference type="InterPro" id="IPR039042">
    <property type="entry name" value="Alg13-like"/>
</dbReference>
<evidence type="ECO:0000313" key="14">
    <source>
        <dbReference type="EMBL" id="OCF52598.1"/>
    </source>
</evidence>
<reference evidence="15" key="2">
    <citation type="submission" date="2013-07" db="EMBL/GenBank/DDBJ databases">
        <authorList>
            <consortium name="The Broad Institute Genome Sequencing Platform"/>
            <person name="Cuomo C."/>
            <person name="Litvintseva A."/>
            <person name="Chen Y."/>
            <person name="Heitman J."/>
            <person name="Sun S."/>
            <person name="Springer D."/>
            <person name="Dromer F."/>
            <person name="Young S.K."/>
            <person name="Zeng Q."/>
            <person name="Gargeya S."/>
            <person name="Fitzgerald M."/>
            <person name="Abouelleil A."/>
            <person name="Alvarado L."/>
            <person name="Berlin A.M."/>
            <person name="Chapman S.B."/>
            <person name="Dewar J."/>
            <person name="Goldberg J."/>
            <person name="Griggs A."/>
            <person name="Gujja S."/>
            <person name="Hansen M."/>
            <person name="Howarth C."/>
            <person name="Imamovic A."/>
            <person name="Larimer J."/>
            <person name="McCowan C."/>
            <person name="Murphy C."/>
            <person name="Pearson M."/>
            <person name="Priest M."/>
            <person name="Roberts A."/>
            <person name="Saif S."/>
            <person name="Shea T."/>
            <person name="Sykes S."/>
            <person name="Wortman J."/>
            <person name="Nusbaum C."/>
            <person name="Birren B."/>
        </authorList>
    </citation>
    <scope>NUCLEOTIDE SEQUENCE</scope>
    <source>
        <strain evidence="15">CBS 10737</strain>
    </source>
</reference>
<sequence>MTSILITVGSTLFPSLTDKILSSEIISILIENGIEKLIIQYGNANLPFNFKKEINFKNEEKGKGFIKIEEEKLKIELIRFTNDFENLIKNCDFIISHAGSGSILTTLRMIPPKPLLIVPNESLMDNHQSELAEKMKEQGYSEVSSIDDLQVTLPIFLKSRGKKIKSFPQMNRNRFKNILDDLMGFD</sequence>
<evidence type="ECO:0000256" key="3">
    <source>
        <dbReference type="ARBA" id="ARBA00011198"/>
    </source>
</evidence>
<protein>
    <recommendedName>
        <fullName evidence="5 12">UDP-N-acetylglucosamine transferase subunit ALG13</fullName>
        <ecNumber evidence="4 12">2.4.1.141</ecNumber>
    </recommendedName>
    <alternativeName>
        <fullName evidence="10 12">Asparagine-linked glycosylation protein 13</fullName>
    </alternativeName>
</protein>
<comment type="catalytic activity">
    <reaction evidence="11">
        <text>an N-acetyl-alpha-D-glucosaminyl-diphospho-di-trans,poly-cis-dolichol + UDP-N-acetyl-alpha-D-glucosamine = an N,N'-diacetylchitobiosyl-diphospho-di-trans,poly-cis-dolichol + UDP + H(+)</text>
        <dbReference type="Rhea" id="RHEA:23380"/>
        <dbReference type="Rhea" id="RHEA-COMP:19507"/>
        <dbReference type="Rhea" id="RHEA-COMP:19510"/>
        <dbReference type="ChEBI" id="CHEBI:15378"/>
        <dbReference type="ChEBI" id="CHEBI:57269"/>
        <dbReference type="ChEBI" id="CHEBI:57705"/>
        <dbReference type="ChEBI" id="CHEBI:58223"/>
        <dbReference type="ChEBI" id="CHEBI:58427"/>
        <dbReference type="EC" id="2.4.1.141"/>
    </reaction>
</comment>
<evidence type="ECO:0000256" key="11">
    <source>
        <dbReference type="ARBA" id="ARBA00048184"/>
    </source>
</evidence>
<dbReference type="Gene3D" id="3.40.50.2000">
    <property type="entry name" value="Glycogen Phosphorylase B"/>
    <property type="match status" value="1"/>
</dbReference>